<evidence type="ECO:0000256" key="1">
    <source>
        <dbReference type="SAM" id="SignalP"/>
    </source>
</evidence>
<dbReference type="RefSeq" id="WP_104529392.1">
    <property type="nucleotide sequence ID" value="NZ_POQT01000026.1"/>
</dbReference>
<feature type="chain" id="PRO_5020893401" description="Lipoprotein" evidence="1">
    <location>
        <begin position="28"/>
        <end position="208"/>
    </location>
</feature>
<evidence type="ECO:0008006" key="4">
    <source>
        <dbReference type="Google" id="ProtNLM"/>
    </source>
</evidence>
<sequence>MGTNRSVRGAWLVVLGCLLTACAGAGAAEEPRPEQGPPVVLAPPPAEMVPVPEPPTRASPEEMLSLPPVTEEMHRLLDEVHTRWGAHPDLGQAEITLDRSAVVLRWYGAPPAELVALAEASGGSGFEARIEETRFRTAELVDEAGRLVRGHPGVVHSAWPLPAGDGIGVGLDPAAAGDGGPDDLARLGIGSRFPIVAEVRSPPVAAAG</sequence>
<accession>A0A4Q7Y8Y6</accession>
<protein>
    <recommendedName>
        <fullName evidence="4">Lipoprotein</fullName>
    </recommendedName>
</protein>
<keyword evidence="1" id="KW-0732">Signal</keyword>
<organism evidence="2 3">
    <name type="scientific">Blastococcus saxobsidens</name>
    <dbReference type="NCBI Taxonomy" id="138336"/>
    <lineage>
        <taxon>Bacteria</taxon>
        <taxon>Bacillati</taxon>
        <taxon>Actinomycetota</taxon>
        <taxon>Actinomycetes</taxon>
        <taxon>Geodermatophilales</taxon>
        <taxon>Geodermatophilaceae</taxon>
        <taxon>Blastococcus</taxon>
    </lineage>
</organism>
<reference evidence="2 3" key="1">
    <citation type="submission" date="2019-02" db="EMBL/GenBank/DDBJ databases">
        <title>Sequencing the genomes of 1000 actinobacteria strains.</title>
        <authorList>
            <person name="Klenk H.-P."/>
        </authorList>
    </citation>
    <scope>NUCLEOTIDE SEQUENCE [LARGE SCALE GENOMIC DNA]</scope>
    <source>
        <strain evidence="2 3">DSM 44509</strain>
    </source>
</reference>
<feature type="signal peptide" evidence="1">
    <location>
        <begin position="1"/>
        <end position="27"/>
    </location>
</feature>
<name>A0A4Q7Y8Y6_9ACTN</name>
<dbReference type="AlphaFoldDB" id="A0A4Q7Y8Y6"/>
<evidence type="ECO:0000313" key="2">
    <source>
        <dbReference type="EMBL" id="RZU33577.1"/>
    </source>
</evidence>
<dbReference type="OrthoDB" id="5187485at2"/>
<gene>
    <name evidence="2" type="ORF">BKA19_3309</name>
</gene>
<dbReference type="PROSITE" id="PS51257">
    <property type="entry name" value="PROKAR_LIPOPROTEIN"/>
    <property type="match status" value="1"/>
</dbReference>
<dbReference type="Proteomes" id="UP000292507">
    <property type="component" value="Unassembled WGS sequence"/>
</dbReference>
<comment type="caution">
    <text evidence="2">The sequence shown here is derived from an EMBL/GenBank/DDBJ whole genome shotgun (WGS) entry which is preliminary data.</text>
</comment>
<proteinExistence type="predicted"/>
<evidence type="ECO:0000313" key="3">
    <source>
        <dbReference type="Proteomes" id="UP000292507"/>
    </source>
</evidence>
<keyword evidence="3" id="KW-1185">Reference proteome</keyword>
<dbReference type="EMBL" id="SHKV01000001">
    <property type="protein sequence ID" value="RZU33577.1"/>
    <property type="molecule type" value="Genomic_DNA"/>
</dbReference>